<proteinExistence type="predicted"/>
<dbReference type="InterPro" id="IPR000873">
    <property type="entry name" value="AMP-dep_synth/lig_dom"/>
</dbReference>
<dbReference type="InterPro" id="IPR020845">
    <property type="entry name" value="AMP-binding_CS"/>
</dbReference>
<keyword evidence="3" id="KW-0614">Plasmid</keyword>
<dbReference type="GO" id="GO:0031956">
    <property type="term" value="F:medium-chain fatty acid-CoA ligase activity"/>
    <property type="evidence" value="ECO:0007669"/>
    <property type="project" value="TreeGrafter"/>
</dbReference>
<sequence length="631" mass="67164">MPTLQHTIRSIADVKRLENSGPWQARIPATNTYDLLRLACHKYASKTALQFLTSGKADAPTLKQTYAELMQSVHRTANALHTLGVTPATPVAILLPNLLETHWALWGAQASGIASPINPMLEADYIARICNETRAEVLIVLGPLPGSDIWPKAAKVVQAVPSIRTVMVVTPENLGTPELSSLAIEVGRSGVDVCDFHTALRAAVPDRLMSERVFSQNEPCAYFHTGGTTGYPKVAIHTHANEAFLAWVLESLFDQDQVLLCGLPLFHVNGAIVTGLSAFHCGFEVVMLTAGGFRTPGVLDNFWAFANRFKATSFSAVPTIYAALTHKPLPPKGLLTLKRGVCGAAPLPPQVAIEFERATGLGIFEGYGLTEGTCVSAINPLSGEAKLGTVGIRIPYQDLRTFKVDSNGKAMGESAPGEVGVVGIRGPNVFGGYLRAKDNDGIWLGDGWLNTGDLAYLDAEERLVLCGRAKDLIIRGGHNIDPAMIEDALTAHPAIAMAAAVGEPDAHAGEIPVAYVMLKPSQSIDEAALAAHARNTIPERAAVPVRIEVLPLLPLTAVGKISKPHLRLLATQHAVLRALNDAGLTGVTSESALSPEKGVVVQVTCAAGQLNAVQAALGRFNLNMEWKELTV</sequence>
<evidence type="ECO:0000313" key="3">
    <source>
        <dbReference type="EMBL" id="XBP73070.1"/>
    </source>
</evidence>
<evidence type="ECO:0000259" key="1">
    <source>
        <dbReference type="Pfam" id="PF00501"/>
    </source>
</evidence>
<feature type="domain" description="AMP-dependent synthetase/ligase" evidence="1">
    <location>
        <begin position="39"/>
        <end position="434"/>
    </location>
</feature>
<dbReference type="NCBIfam" id="NF005714">
    <property type="entry name" value="PRK07529.1"/>
    <property type="match status" value="1"/>
</dbReference>
<dbReference type="PROSITE" id="PS00455">
    <property type="entry name" value="AMP_BINDING"/>
    <property type="match status" value="1"/>
</dbReference>
<dbReference type="Pfam" id="PF00501">
    <property type="entry name" value="AMP-binding"/>
    <property type="match status" value="1"/>
</dbReference>
<dbReference type="InterPro" id="IPR025110">
    <property type="entry name" value="AMP-bd_C"/>
</dbReference>
<dbReference type="PANTHER" id="PTHR43201">
    <property type="entry name" value="ACYL-COA SYNTHETASE"/>
    <property type="match status" value="1"/>
</dbReference>
<dbReference type="GO" id="GO:0006631">
    <property type="term" value="P:fatty acid metabolic process"/>
    <property type="evidence" value="ECO:0007669"/>
    <property type="project" value="TreeGrafter"/>
</dbReference>
<dbReference type="SUPFAM" id="SSF56801">
    <property type="entry name" value="Acetyl-CoA synthetase-like"/>
    <property type="match status" value="1"/>
</dbReference>
<dbReference type="AlphaFoldDB" id="A0AAU7LZW8"/>
<feature type="domain" description="AMP-binding enzyme C-terminal" evidence="2">
    <location>
        <begin position="485"/>
        <end position="560"/>
    </location>
</feature>
<reference evidence="3" key="1">
    <citation type="submission" date="2024-05" db="EMBL/GenBank/DDBJ databases">
        <authorList>
            <person name="Bunk B."/>
            <person name="Swiderski J."/>
            <person name="Sproer C."/>
            <person name="Thiel V."/>
        </authorList>
    </citation>
    <scope>NUCLEOTIDE SEQUENCE</scope>
    <source>
        <strain evidence="3">DSM 17735</strain>
        <plasmid evidence="3">p3</plasmid>
    </source>
</reference>
<protein>
    <submittedName>
        <fullName evidence="3">Acyl-CoA synthetase</fullName>
    </submittedName>
</protein>
<gene>
    <name evidence="3" type="ORF">ABLV49_24135</name>
</gene>
<dbReference type="PANTHER" id="PTHR43201:SF32">
    <property type="entry name" value="2-SUCCINYLBENZOATE--COA LIGASE, CHLOROPLASTIC_PEROXISOMAL"/>
    <property type="match status" value="1"/>
</dbReference>
<geneLocation type="plasmid" evidence="3">
    <name>p3</name>
</geneLocation>
<evidence type="ECO:0000259" key="2">
    <source>
        <dbReference type="Pfam" id="PF13193"/>
    </source>
</evidence>
<dbReference type="InterPro" id="IPR045851">
    <property type="entry name" value="AMP-bd_C_sf"/>
</dbReference>
<accession>A0AAU7LZW8</accession>
<organism evidence="3">
    <name type="scientific">Polaromonas hydrogenivorans</name>
    <dbReference type="NCBI Taxonomy" id="335476"/>
    <lineage>
        <taxon>Bacteria</taxon>
        <taxon>Pseudomonadati</taxon>
        <taxon>Pseudomonadota</taxon>
        <taxon>Betaproteobacteria</taxon>
        <taxon>Burkholderiales</taxon>
        <taxon>Comamonadaceae</taxon>
        <taxon>Polaromonas</taxon>
    </lineage>
</organism>
<dbReference type="EMBL" id="CP157678">
    <property type="protein sequence ID" value="XBP73070.1"/>
    <property type="molecule type" value="Genomic_DNA"/>
</dbReference>
<dbReference type="Gene3D" id="3.40.50.12780">
    <property type="entry name" value="N-terminal domain of ligase-like"/>
    <property type="match status" value="1"/>
</dbReference>
<dbReference type="RefSeq" id="WP_349283022.1">
    <property type="nucleotide sequence ID" value="NZ_CBCSCU010000050.1"/>
</dbReference>
<name>A0AAU7LZW8_9BURK</name>
<dbReference type="Gene3D" id="3.30.300.30">
    <property type="match status" value="1"/>
</dbReference>
<dbReference type="Pfam" id="PF13193">
    <property type="entry name" value="AMP-binding_C"/>
    <property type="match status" value="1"/>
</dbReference>
<dbReference type="InterPro" id="IPR042099">
    <property type="entry name" value="ANL_N_sf"/>
</dbReference>